<dbReference type="Pfam" id="PF01261">
    <property type="entry name" value="AP_endonuc_2"/>
    <property type="match status" value="1"/>
</dbReference>
<dbReference type="AlphaFoldDB" id="A0A444VMF9"/>
<dbReference type="InterPro" id="IPR036237">
    <property type="entry name" value="Xyl_isomerase-like_sf"/>
</dbReference>
<evidence type="ECO:0000313" key="3">
    <source>
        <dbReference type="Proteomes" id="UP000290261"/>
    </source>
</evidence>
<dbReference type="GO" id="GO:0016853">
    <property type="term" value="F:isomerase activity"/>
    <property type="evidence" value="ECO:0007669"/>
    <property type="project" value="UniProtKB-KW"/>
</dbReference>
<evidence type="ECO:0000313" key="2">
    <source>
        <dbReference type="EMBL" id="RYC51892.1"/>
    </source>
</evidence>
<evidence type="ECO:0000259" key="1">
    <source>
        <dbReference type="Pfam" id="PF01261"/>
    </source>
</evidence>
<feature type="domain" description="Xylose isomerase-like TIM barrel" evidence="1">
    <location>
        <begin position="33"/>
        <end position="198"/>
    </location>
</feature>
<organism evidence="2 3">
    <name type="scientific">Flagellimonas olearia</name>
    <dbReference type="NCBI Taxonomy" id="552546"/>
    <lineage>
        <taxon>Bacteria</taxon>
        <taxon>Pseudomonadati</taxon>
        <taxon>Bacteroidota</taxon>
        <taxon>Flavobacteriia</taxon>
        <taxon>Flavobacteriales</taxon>
        <taxon>Flavobacteriaceae</taxon>
        <taxon>Flagellimonas</taxon>
    </lineage>
</organism>
<gene>
    <name evidence="2" type="ORF">DN53_08375</name>
</gene>
<dbReference type="Gene3D" id="3.20.20.150">
    <property type="entry name" value="Divalent-metal-dependent TIM barrel enzymes"/>
    <property type="match status" value="1"/>
</dbReference>
<sequence>MILFATTLYPQKGEILFFQTNWGNTLSWDAFCERAKTSGFDGIDVWLPNEVESQQQLKAALKKHDLKLNLMHGTDNSLPFEESLEAYTKKLHVLVSWKPVVINSQTGSDFFSMEQNTAFIKAANAISKETGIPIYHETHRGRFSYTLPITLDYLKKISDLRLTADISHWMVVHESLLEGRDAMLSEVIAKTDHIHARVGHAESPQVNDPKAPEWKRAVDRHLDIWEKVIRKFWAENDRPMTVTSEFGPPYYMPALPYTQLPVSDQWEANVYMMDIIKQRLGID</sequence>
<keyword evidence="3" id="KW-1185">Reference proteome</keyword>
<dbReference type="EMBL" id="JJMP01000003">
    <property type="protein sequence ID" value="RYC51892.1"/>
    <property type="molecule type" value="Genomic_DNA"/>
</dbReference>
<accession>A0A444VMF9</accession>
<protein>
    <submittedName>
        <fullName evidence="2">Xylose isomerase</fullName>
    </submittedName>
</protein>
<name>A0A444VMF9_9FLAO</name>
<dbReference type="SUPFAM" id="SSF51658">
    <property type="entry name" value="Xylose isomerase-like"/>
    <property type="match status" value="1"/>
</dbReference>
<dbReference type="InterPro" id="IPR013022">
    <property type="entry name" value="Xyl_isomerase-like_TIM-brl"/>
</dbReference>
<proteinExistence type="predicted"/>
<keyword evidence="2" id="KW-0413">Isomerase</keyword>
<comment type="caution">
    <text evidence="2">The sequence shown here is derived from an EMBL/GenBank/DDBJ whole genome shotgun (WGS) entry which is preliminary data.</text>
</comment>
<reference evidence="2 3" key="1">
    <citation type="submission" date="2014-04" db="EMBL/GenBank/DDBJ databases">
        <title>Whole genome of Muricauda olearia.</title>
        <authorList>
            <person name="Zhang X.-H."/>
            <person name="Tang K."/>
        </authorList>
    </citation>
    <scope>NUCLEOTIDE SEQUENCE [LARGE SCALE GENOMIC DNA]</scope>
    <source>
        <strain evidence="2 3">Th120</strain>
    </source>
</reference>
<dbReference type="Proteomes" id="UP000290261">
    <property type="component" value="Unassembled WGS sequence"/>
</dbReference>